<dbReference type="EMBL" id="DS268112">
    <property type="protein sequence ID" value="KMM70315.1"/>
    <property type="molecule type" value="Genomic_DNA"/>
</dbReference>
<organism evidence="1 2">
    <name type="scientific">Coccidioides posadasii RMSCC 3488</name>
    <dbReference type="NCBI Taxonomy" id="454284"/>
    <lineage>
        <taxon>Eukaryota</taxon>
        <taxon>Fungi</taxon>
        <taxon>Dikarya</taxon>
        <taxon>Ascomycota</taxon>
        <taxon>Pezizomycotina</taxon>
        <taxon>Eurotiomycetes</taxon>
        <taxon>Eurotiomycetidae</taxon>
        <taxon>Onygenales</taxon>
        <taxon>Onygenaceae</taxon>
        <taxon>Coccidioides</taxon>
    </lineage>
</organism>
<proteinExistence type="predicted"/>
<reference evidence="2" key="3">
    <citation type="journal article" date="2010" name="Genome Res.">
        <title>Population genomic sequencing of Coccidioides fungi reveals recent hybridization and transposon control.</title>
        <authorList>
            <person name="Neafsey D.E."/>
            <person name="Barker B.M."/>
            <person name="Sharpton T.J."/>
            <person name="Stajich J.E."/>
            <person name="Park D.J."/>
            <person name="Whiston E."/>
            <person name="Hung C.-Y."/>
            <person name="McMahan C."/>
            <person name="White J."/>
            <person name="Sykes S."/>
            <person name="Heiman D."/>
            <person name="Young S."/>
            <person name="Zeng Q."/>
            <person name="Abouelleil A."/>
            <person name="Aftuck L."/>
            <person name="Bessette D."/>
            <person name="Brown A."/>
            <person name="FitzGerald M."/>
            <person name="Lui A."/>
            <person name="Macdonald J.P."/>
            <person name="Priest M."/>
            <person name="Orbach M.J."/>
            <person name="Galgiani J.N."/>
            <person name="Kirkland T.N."/>
            <person name="Cole G.T."/>
            <person name="Birren B.W."/>
            <person name="Henn M.R."/>
            <person name="Taylor J.W."/>
            <person name="Rounsley S.D."/>
        </authorList>
    </citation>
    <scope>NUCLEOTIDE SEQUENCE [LARGE SCALE GENOMIC DNA]</scope>
    <source>
        <strain evidence="2">RMSCC 3488</strain>
    </source>
</reference>
<sequence length="152" mass="17242">MVVVARLARHQSSSDILPLVQNELQRAEKASTVSLGPNLRFQRFTSDSINGRRRSGPHSVFFLPSFSFFAFDDGALGPSIPRRADKLPCHQRLYRDGNFELKQHAQFHLPFVLWTLYKLSGKIRRVAPIGNMKMVGCEEFALSMMTMSLTSQ</sequence>
<reference evidence="1 2" key="1">
    <citation type="submission" date="2007-06" db="EMBL/GenBank/DDBJ databases">
        <title>The Genome Sequence of Coccidioides posadasii RMSCC_3488.</title>
        <authorList>
            <consortium name="Coccidioides Genome Resources Consortium"/>
            <consortium name="The Broad Institute Genome Sequencing Platform"/>
            <person name="Henn M.R."/>
            <person name="Sykes S."/>
            <person name="Young S."/>
            <person name="Jaffe D."/>
            <person name="Berlin A."/>
            <person name="Alvarez P."/>
            <person name="Butler J."/>
            <person name="Gnerre S."/>
            <person name="Grabherr M."/>
            <person name="Mauceli E."/>
            <person name="Brockman W."/>
            <person name="Kodira C."/>
            <person name="Alvarado L."/>
            <person name="Zeng Q."/>
            <person name="Crawford M."/>
            <person name="Antoine C."/>
            <person name="Devon K."/>
            <person name="Galgiani J."/>
            <person name="Orsborn K."/>
            <person name="Lewis M.L."/>
            <person name="Nusbaum C."/>
            <person name="Galagan J."/>
            <person name="Birren B."/>
        </authorList>
    </citation>
    <scope>NUCLEOTIDE SEQUENCE [LARGE SCALE GENOMIC DNA]</scope>
    <source>
        <strain evidence="1 2">RMSCC 3488</strain>
    </source>
</reference>
<protein>
    <submittedName>
        <fullName evidence="1">Uncharacterized protein</fullName>
    </submittedName>
</protein>
<evidence type="ECO:0000313" key="2">
    <source>
        <dbReference type="Proteomes" id="UP000054567"/>
    </source>
</evidence>
<dbReference type="AlphaFoldDB" id="A0A0J6FLL5"/>
<reference evidence="2" key="2">
    <citation type="journal article" date="2009" name="Genome Res.">
        <title>Comparative genomic analyses of the human fungal pathogens Coccidioides and their relatives.</title>
        <authorList>
            <person name="Sharpton T.J."/>
            <person name="Stajich J.E."/>
            <person name="Rounsley S.D."/>
            <person name="Gardner M.J."/>
            <person name="Wortman J.R."/>
            <person name="Jordar V.S."/>
            <person name="Maiti R."/>
            <person name="Kodira C.D."/>
            <person name="Neafsey D.E."/>
            <person name="Zeng Q."/>
            <person name="Hung C.-Y."/>
            <person name="McMahan C."/>
            <person name="Muszewska A."/>
            <person name="Grynberg M."/>
            <person name="Mandel M.A."/>
            <person name="Kellner E.M."/>
            <person name="Barker B.M."/>
            <person name="Galgiani J.N."/>
            <person name="Orbach M.J."/>
            <person name="Kirkland T.N."/>
            <person name="Cole G.T."/>
            <person name="Henn M.R."/>
            <person name="Birren B.W."/>
            <person name="Taylor J.W."/>
        </authorList>
    </citation>
    <scope>NUCLEOTIDE SEQUENCE [LARGE SCALE GENOMIC DNA]</scope>
    <source>
        <strain evidence="2">RMSCC 3488</strain>
    </source>
</reference>
<name>A0A0J6FLL5_COCPO</name>
<accession>A0A0J6FLL5</accession>
<evidence type="ECO:0000313" key="1">
    <source>
        <dbReference type="EMBL" id="KMM70315.1"/>
    </source>
</evidence>
<dbReference type="VEuPathDB" id="FungiDB:CPAG_06627"/>
<gene>
    <name evidence="1" type="ORF">CPAG_06627</name>
</gene>
<dbReference type="Proteomes" id="UP000054567">
    <property type="component" value="Unassembled WGS sequence"/>
</dbReference>